<dbReference type="AlphaFoldDB" id="A0A0U2VXJ1"/>
<dbReference type="GO" id="GO:0016121">
    <property type="term" value="P:carotene catabolic process"/>
    <property type="evidence" value="ECO:0007669"/>
    <property type="project" value="UniProtKB-UniRule"/>
</dbReference>
<name>A0A0U2VXJ1_9BACT</name>
<feature type="transmembrane region" description="Helical" evidence="1">
    <location>
        <begin position="39"/>
        <end position="59"/>
    </location>
</feature>
<dbReference type="EC" id="1.13.11.63" evidence="1"/>
<keyword evidence="1" id="KW-0472">Membrane</keyword>
<accession>A0A0U2VXJ1</accession>
<evidence type="ECO:0000313" key="2">
    <source>
        <dbReference type="EMBL" id="ALS56000.1"/>
    </source>
</evidence>
<dbReference type="NCBIfam" id="TIGR03753">
    <property type="entry name" value="blh_monoox"/>
    <property type="match status" value="1"/>
</dbReference>
<comment type="catalytic activity">
    <reaction evidence="1">
        <text>all-trans-beta-carotene + O2 = 2 all-trans-retinal</text>
        <dbReference type="Rhea" id="RHEA:32887"/>
        <dbReference type="ChEBI" id="CHEBI:15379"/>
        <dbReference type="ChEBI" id="CHEBI:17579"/>
        <dbReference type="ChEBI" id="CHEBI:17898"/>
        <dbReference type="EC" id="1.13.11.63"/>
    </reaction>
</comment>
<comment type="subcellular location">
    <subcellularLocation>
        <location evidence="1">Cell membrane</location>
        <topology evidence="1">Multi-pass membrane protein</topology>
    </subcellularLocation>
</comment>
<dbReference type="EMBL" id="KT201084">
    <property type="protein sequence ID" value="ALS56000.1"/>
    <property type="molecule type" value="Genomic_DNA"/>
</dbReference>
<feature type="binding site" evidence="1">
    <location>
        <position position="184"/>
    </location>
    <ligand>
        <name>Fe cation</name>
        <dbReference type="ChEBI" id="CHEBI:24875"/>
    </ligand>
</feature>
<feature type="transmembrane region" description="Helical" evidence="1">
    <location>
        <begin position="134"/>
        <end position="153"/>
    </location>
</feature>
<feature type="binding site" evidence="1">
    <location>
        <position position="188"/>
    </location>
    <ligand>
        <name>Fe cation</name>
        <dbReference type="ChEBI" id="CHEBI:24875"/>
    </ligand>
</feature>
<feature type="binding site" evidence="1">
    <location>
        <position position="75"/>
    </location>
    <ligand>
        <name>Fe cation</name>
        <dbReference type="ChEBI" id="CHEBI:24875"/>
    </ligand>
</feature>
<dbReference type="GO" id="GO:0005886">
    <property type="term" value="C:plasma membrane"/>
    <property type="evidence" value="ECO:0007669"/>
    <property type="project" value="UniProtKB-SubCell"/>
</dbReference>
<proteinExistence type="inferred from homology"/>
<comment type="function">
    <text evidence="1">Catalyzes the cleavage of beta-carotene at its central double bond (15,15') to yield two molecules of all-trans-retinal.</text>
</comment>
<feature type="binding site" evidence="1">
    <location>
        <position position="20"/>
    </location>
    <ligand>
        <name>Fe cation</name>
        <dbReference type="ChEBI" id="CHEBI:24875"/>
    </ligand>
</feature>
<keyword evidence="1" id="KW-0560">Oxidoreductase</keyword>
<dbReference type="Pfam" id="PF15461">
    <property type="entry name" value="BCD"/>
    <property type="match status" value="1"/>
</dbReference>
<protein>
    <recommendedName>
        <fullName evidence="1">Probable beta-carotene 15,15'-dioxygenase</fullName>
        <ecNumber evidence="1">1.13.11.63</ecNumber>
    </recommendedName>
</protein>
<feature type="transmembrane region" description="Helical" evidence="1">
    <location>
        <begin position="95"/>
        <end position="122"/>
    </location>
</feature>
<keyword evidence="1 2" id="KW-0223">Dioxygenase</keyword>
<evidence type="ECO:0000256" key="1">
    <source>
        <dbReference type="HAMAP-Rule" id="MF_02093"/>
    </source>
</evidence>
<keyword evidence="1" id="KW-1003">Cell membrane</keyword>
<comment type="similarity">
    <text evidence="1">Belongs to the Brp/Blh beta-carotene diooxygenase family.</text>
</comment>
<feature type="transmembrane region" description="Helical" evidence="1">
    <location>
        <begin position="6"/>
        <end position="27"/>
    </location>
</feature>
<feature type="transmembrane region" description="Helical" evidence="1">
    <location>
        <begin position="65"/>
        <end position="83"/>
    </location>
</feature>
<feature type="transmembrane region" description="Helical" evidence="1">
    <location>
        <begin position="160"/>
        <end position="185"/>
    </location>
</feature>
<feature type="transmembrane region" description="Helical" evidence="1">
    <location>
        <begin position="205"/>
        <end position="225"/>
    </location>
</feature>
<organism evidence="2">
    <name type="scientific">uncultured bacterium EIL102C09</name>
    <dbReference type="NCBI Taxonomy" id="1768197"/>
    <lineage>
        <taxon>Bacteria</taxon>
        <taxon>environmental samples</taxon>
    </lineage>
</organism>
<dbReference type="HAMAP" id="MF_02093">
    <property type="entry name" value="Beta_carotene_diox"/>
    <property type="match status" value="1"/>
</dbReference>
<sequence>MMTWEIAAPLIVILFAGLPHGAADAVLALRLRAIGQLSLVVFIAAYLLLTAVMVFFWWWLPMVSLILFLIMSVSHFGLADTAANSTLPRRQLRALVHGGTLIMIVPLVHNSEVSALFTLLAASDASQLTDGLRWLLPFWLLGVIWIALGGAAGRKAAIEIFAIAAVLAILPPLWGFAFYFCAIHAARHTKAVLQALALFGTVNWLLVALFTAMSIAAIVIAAIFLQTTSFDSALLRTSFIGLAALTVPHMLLIDFYGAVQRIARSQHNQPVS</sequence>
<feature type="transmembrane region" description="Helical" evidence="1">
    <location>
        <begin position="237"/>
        <end position="259"/>
    </location>
</feature>
<keyword evidence="1" id="KW-1133">Transmembrane helix</keyword>
<reference evidence="2" key="1">
    <citation type="journal article" date="2016" name="ISME J.">
        <title>Functional metagenomic screen reveals new and diverse microbial rhodopsins.</title>
        <authorList>
            <person name="Pushkarev A."/>
            <person name="Beja O."/>
        </authorList>
    </citation>
    <scope>NUCLEOTIDE SEQUENCE</scope>
</reference>
<dbReference type="GO" id="GO:0005506">
    <property type="term" value="F:iron ion binding"/>
    <property type="evidence" value="ECO:0007669"/>
    <property type="project" value="UniProtKB-UniRule"/>
</dbReference>
<dbReference type="InterPro" id="IPR022270">
    <property type="entry name" value="Blh_diox"/>
</dbReference>
<dbReference type="GO" id="GO:0003834">
    <property type="term" value="F:beta-carotene 15,15'-dioxygenase activity"/>
    <property type="evidence" value="ECO:0007669"/>
    <property type="project" value="UniProtKB-EC"/>
</dbReference>
<keyword evidence="1" id="KW-0812">Transmembrane</keyword>
<keyword evidence="1" id="KW-0479">Metal-binding</keyword>
<keyword evidence="1" id="KW-0408">Iron</keyword>
<dbReference type="GO" id="GO:0010436">
    <property type="term" value="F:carotenoid dioxygenase activity"/>
    <property type="evidence" value="ECO:0007669"/>
    <property type="project" value="UniProtKB-UniRule"/>
</dbReference>
<comment type="cofactor">
    <cofactor evidence="1">
        <name>Fe(2+)</name>
        <dbReference type="ChEBI" id="CHEBI:29033"/>
    </cofactor>
</comment>